<dbReference type="SMART" id="SM00965">
    <property type="entry name" value="STN"/>
    <property type="match status" value="1"/>
</dbReference>
<evidence type="ECO:0000256" key="2">
    <source>
        <dbReference type="ARBA" id="ARBA00009810"/>
    </source>
</evidence>
<comment type="caution">
    <text evidence="18">The sequence shown here is derived from an EMBL/GenBank/DDBJ whole genome shotgun (WGS) entry which is preliminary data.</text>
</comment>
<dbReference type="Gene3D" id="2.40.170.20">
    <property type="entry name" value="TonB-dependent receptor, beta-barrel domain"/>
    <property type="match status" value="1"/>
</dbReference>
<comment type="subcellular location">
    <subcellularLocation>
        <location evidence="1 14">Cell outer membrane</location>
        <topology evidence="1 14">Multi-pass membrane protein</topology>
    </subcellularLocation>
</comment>
<dbReference type="GO" id="GO:0015344">
    <property type="term" value="F:siderophore uptake transmembrane transporter activity"/>
    <property type="evidence" value="ECO:0007669"/>
    <property type="project" value="TreeGrafter"/>
</dbReference>
<dbReference type="GO" id="GO:0009279">
    <property type="term" value="C:cell outer membrane"/>
    <property type="evidence" value="ECO:0007669"/>
    <property type="project" value="UniProtKB-SubCell"/>
</dbReference>
<name>A0A418SY15_9RHOB</name>
<evidence type="ECO:0000256" key="13">
    <source>
        <dbReference type="ARBA" id="ARBA00023237"/>
    </source>
</evidence>
<keyword evidence="11 14" id="KW-0472">Membrane</keyword>
<keyword evidence="10 15" id="KW-0798">TonB box</keyword>
<proteinExistence type="inferred from homology"/>
<keyword evidence="7" id="KW-0732">Signal</keyword>
<reference evidence="19" key="1">
    <citation type="submission" date="2018-09" db="EMBL/GenBank/DDBJ databases">
        <title>Acidovorax cavernicola nov. sp. isolated from Gruta de las Maravillas (Aracena, Spain).</title>
        <authorList>
            <person name="Jurado V."/>
            <person name="Gutierrez-Patricio S."/>
            <person name="Gonzalez-Pimentel J.L."/>
            <person name="Miller A.Z."/>
            <person name="Laiz L."/>
            <person name="Saiz-Jimenez C."/>
        </authorList>
    </citation>
    <scope>NUCLEOTIDE SEQUENCE [LARGE SCALE GENOMIC DNA]</scope>
    <source>
        <strain evidence="19">1011MAR3C25</strain>
    </source>
</reference>
<evidence type="ECO:0000256" key="7">
    <source>
        <dbReference type="ARBA" id="ARBA00022729"/>
    </source>
</evidence>
<dbReference type="AlphaFoldDB" id="A0A418SY15"/>
<dbReference type="InterPro" id="IPR012910">
    <property type="entry name" value="Plug_dom"/>
</dbReference>
<dbReference type="SUPFAM" id="SSF56935">
    <property type="entry name" value="Porins"/>
    <property type="match status" value="1"/>
</dbReference>
<keyword evidence="4 14" id="KW-1134">Transmembrane beta strand</keyword>
<organism evidence="18 19">
    <name type="scientific">Paracoccus onubensis</name>
    <dbReference type="NCBI Taxonomy" id="1675788"/>
    <lineage>
        <taxon>Bacteria</taxon>
        <taxon>Pseudomonadati</taxon>
        <taxon>Pseudomonadota</taxon>
        <taxon>Alphaproteobacteria</taxon>
        <taxon>Rhodobacterales</taxon>
        <taxon>Paracoccaceae</taxon>
        <taxon>Paracoccus</taxon>
    </lineage>
</organism>
<feature type="transmembrane region" description="Helical" evidence="16">
    <location>
        <begin position="67"/>
        <end position="91"/>
    </location>
</feature>
<evidence type="ECO:0000256" key="4">
    <source>
        <dbReference type="ARBA" id="ARBA00022452"/>
    </source>
</evidence>
<dbReference type="InterPro" id="IPR039426">
    <property type="entry name" value="TonB-dep_rcpt-like"/>
</dbReference>
<dbReference type="Pfam" id="PF00593">
    <property type="entry name" value="TonB_dep_Rec_b-barrel"/>
    <property type="match status" value="1"/>
</dbReference>
<evidence type="ECO:0000256" key="11">
    <source>
        <dbReference type="ARBA" id="ARBA00023136"/>
    </source>
</evidence>
<keyword evidence="12 18" id="KW-0675">Receptor</keyword>
<dbReference type="FunFam" id="2.40.170.20:FF:000005">
    <property type="entry name" value="TonB-dependent siderophore receptor"/>
    <property type="match status" value="1"/>
</dbReference>
<feature type="domain" description="Secretin/TonB short N-terminal" evidence="17">
    <location>
        <begin position="120"/>
        <end position="171"/>
    </location>
</feature>
<dbReference type="Gene3D" id="3.55.50.30">
    <property type="match status" value="1"/>
</dbReference>
<dbReference type="Gene3D" id="2.170.130.10">
    <property type="entry name" value="TonB-dependent receptor, plug domain"/>
    <property type="match status" value="1"/>
</dbReference>
<keyword evidence="19" id="KW-1185">Reference proteome</keyword>
<keyword evidence="13 14" id="KW-0998">Cell outer membrane</keyword>
<dbReference type="CDD" id="cd01347">
    <property type="entry name" value="ligand_gated_channel"/>
    <property type="match status" value="1"/>
</dbReference>
<dbReference type="InterPro" id="IPR036942">
    <property type="entry name" value="Beta-barrel_TonB_sf"/>
</dbReference>
<protein>
    <submittedName>
        <fullName evidence="18">TonB-dependent siderophore receptor</fullName>
    </submittedName>
</protein>
<dbReference type="GO" id="GO:0015891">
    <property type="term" value="P:siderophore transport"/>
    <property type="evidence" value="ECO:0007669"/>
    <property type="project" value="InterPro"/>
</dbReference>
<dbReference type="PROSITE" id="PS52016">
    <property type="entry name" value="TONB_DEPENDENT_REC_3"/>
    <property type="match status" value="1"/>
</dbReference>
<keyword evidence="5" id="KW-0410">Iron transport</keyword>
<dbReference type="InterPro" id="IPR010105">
    <property type="entry name" value="TonB_sidphr_rcpt"/>
</dbReference>
<keyword evidence="8" id="KW-0408">Iron</keyword>
<evidence type="ECO:0000256" key="3">
    <source>
        <dbReference type="ARBA" id="ARBA00022448"/>
    </source>
</evidence>
<dbReference type="InterPro" id="IPR037066">
    <property type="entry name" value="Plug_dom_sf"/>
</dbReference>
<evidence type="ECO:0000256" key="6">
    <source>
        <dbReference type="ARBA" id="ARBA00022692"/>
    </source>
</evidence>
<dbReference type="NCBIfam" id="TIGR01783">
    <property type="entry name" value="TonB-siderophor"/>
    <property type="match status" value="1"/>
</dbReference>
<dbReference type="EMBL" id="QZCG01000005">
    <property type="protein sequence ID" value="RJE85862.1"/>
    <property type="molecule type" value="Genomic_DNA"/>
</dbReference>
<comment type="similarity">
    <text evidence="2 14 15">Belongs to the TonB-dependent receptor family.</text>
</comment>
<evidence type="ECO:0000256" key="10">
    <source>
        <dbReference type="ARBA" id="ARBA00023077"/>
    </source>
</evidence>
<evidence type="ECO:0000256" key="14">
    <source>
        <dbReference type="PROSITE-ProRule" id="PRU01360"/>
    </source>
</evidence>
<dbReference type="Pfam" id="PF07715">
    <property type="entry name" value="Plug"/>
    <property type="match status" value="1"/>
</dbReference>
<dbReference type="PANTHER" id="PTHR32552">
    <property type="entry name" value="FERRICHROME IRON RECEPTOR-RELATED"/>
    <property type="match status" value="1"/>
</dbReference>
<evidence type="ECO:0000256" key="5">
    <source>
        <dbReference type="ARBA" id="ARBA00022496"/>
    </source>
</evidence>
<dbReference type="PANTHER" id="PTHR32552:SF68">
    <property type="entry name" value="FERRICHROME OUTER MEMBRANE TRANSPORTER_PHAGE RECEPTOR"/>
    <property type="match status" value="1"/>
</dbReference>
<dbReference type="Proteomes" id="UP000284202">
    <property type="component" value="Unassembled WGS sequence"/>
</dbReference>
<evidence type="ECO:0000256" key="8">
    <source>
        <dbReference type="ARBA" id="ARBA00023004"/>
    </source>
</evidence>
<keyword evidence="3 14" id="KW-0813">Transport</keyword>
<evidence type="ECO:0000256" key="9">
    <source>
        <dbReference type="ARBA" id="ARBA00023065"/>
    </source>
</evidence>
<evidence type="ECO:0000313" key="18">
    <source>
        <dbReference type="EMBL" id="RJE85862.1"/>
    </source>
</evidence>
<evidence type="ECO:0000256" key="12">
    <source>
        <dbReference type="ARBA" id="ARBA00023170"/>
    </source>
</evidence>
<dbReference type="GO" id="GO:0038023">
    <property type="term" value="F:signaling receptor activity"/>
    <property type="evidence" value="ECO:0007669"/>
    <property type="project" value="InterPro"/>
</dbReference>
<sequence>MSNLRRFSKKIPDSTENRRCSFVLLPRDRLPSETGRATPSVNGTHGVATAMRHHTGNRGTRYFNCRALAAVLTTTTATLGLGVVMALPAAAQIQDQRHEFSIPAGPLSQALARFGQQAMLQVTYNPAIAGDKRTAGVSGKLTPVEAIARLLEGSGLAYSFPNAATVSIYEIPARSALPGAEATVLQPITLHGSGLSGPTQGYIASGAYTATKTDTPLIELPQVVNVITRDQIEAQGSQDVTEATRYTPGVVAGFGDSDSRNDVLQSRGFFMRYNLNGSRLPYGAYSSAFLRIEPYGLERIDVLKGPSSVMYGQNLPGGLIDLTTKRPTPEPQHEIAFETGNNGRLQGMFDFSGPIGGDERFQYRLTGLSRDADGRIDFGHDRRDFIAPAFTWQPDEATSLTLFGHYQKDDTISDYAAIPAAGTLLPNPNGHLSASFYPGEPGFDGYQREQSSVGYNLRHEFGNGWTVRQNLQFNSVDVDTKSSPAYMLDPTQRYAYRVASHGLAAADTFTLDTNLQGEFMTGAVTHNVLLGVDYLRLKDSYRFASGLYEDSFDLFDPVYGATPPELIPRIDYRMKRRQIGIYAQDQMRWNNWIVTASLRGDRVKAVSSESMQGADFSYRDTAVTGRIGVTYLMENGFAPFMSYSTSFDPVDGVTPEGGPLKPMEGDQFEAGVKYESPDGSRMLTLSAYQITQQNITSPNPDPIAGGMLQTGEARVRGFELEGKAELTAALSLIASYAYTDSKVTKANDGTEYLLGNELNMVPDHQASLWLDYSFRQGALQGLSLAGGMRYQGKSFGDAANTVEVGGQTLLDAAVAYDFGSRNSRYDGLTLRVSGNNLLNKEYIGYCQSELQCFYGRGRTVTATLKYQW</sequence>
<dbReference type="InterPro" id="IPR000531">
    <property type="entry name" value="Beta-barrel_TonB"/>
</dbReference>
<dbReference type="InterPro" id="IPR011662">
    <property type="entry name" value="Secretin/TonB_short_N"/>
</dbReference>
<dbReference type="OrthoDB" id="9760333at2"/>
<keyword evidence="6 14" id="KW-0812">Transmembrane</keyword>
<evidence type="ECO:0000256" key="1">
    <source>
        <dbReference type="ARBA" id="ARBA00004571"/>
    </source>
</evidence>
<evidence type="ECO:0000256" key="15">
    <source>
        <dbReference type="RuleBase" id="RU003357"/>
    </source>
</evidence>
<evidence type="ECO:0000256" key="16">
    <source>
        <dbReference type="SAM" id="Phobius"/>
    </source>
</evidence>
<accession>A0A418SY15</accession>
<evidence type="ECO:0000259" key="17">
    <source>
        <dbReference type="SMART" id="SM00965"/>
    </source>
</evidence>
<keyword evidence="16" id="KW-1133">Transmembrane helix</keyword>
<evidence type="ECO:0000313" key="19">
    <source>
        <dbReference type="Proteomes" id="UP000284202"/>
    </source>
</evidence>
<gene>
    <name evidence="18" type="ORF">D3P04_08920</name>
</gene>
<keyword evidence="9" id="KW-0406">Ion transport</keyword>